<reference evidence="2 3" key="1">
    <citation type="journal article" date="2018" name="Nat. Ecol. Evol.">
        <title>Pezizomycetes genomes reveal the molecular basis of ectomycorrhizal truffle lifestyle.</title>
        <authorList>
            <person name="Murat C."/>
            <person name="Payen T."/>
            <person name="Noel B."/>
            <person name="Kuo A."/>
            <person name="Morin E."/>
            <person name="Chen J."/>
            <person name="Kohler A."/>
            <person name="Krizsan K."/>
            <person name="Balestrini R."/>
            <person name="Da Silva C."/>
            <person name="Montanini B."/>
            <person name="Hainaut M."/>
            <person name="Levati E."/>
            <person name="Barry K.W."/>
            <person name="Belfiori B."/>
            <person name="Cichocki N."/>
            <person name="Clum A."/>
            <person name="Dockter R.B."/>
            <person name="Fauchery L."/>
            <person name="Guy J."/>
            <person name="Iotti M."/>
            <person name="Le Tacon F."/>
            <person name="Lindquist E.A."/>
            <person name="Lipzen A."/>
            <person name="Malagnac F."/>
            <person name="Mello A."/>
            <person name="Molinier V."/>
            <person name="Miyauchi S."/>
            <person name="Poulain J."/>
            <person name="Riccioni C."/>
            <person name="Rubini A."/>
            <person name="Sitrit Y."/>
            <person name="Splivallo R."/>
            <person name="Traeger S."/>
            <person name="Wang M."/>
            <person name="Zifcakova L."/>
            <person name="Wipf D."/>
            <person name="Zambonelli A."/>
            <person name="Paolocci F."/>
            <person name="Nowrousian M."/>
            <person name="Ottonello S."/>
            <person name="Baldrian P."/>
            <person name="Spatafora J.W."/>
            <person name="Henrissat B."/>
            <person name="Nagy L.G."/>
            <person name="Aury J.M."/>
            <person name="Wincker P."/>
            <person name="Grigoriev I.V."/>
            <person name="Bonfante P."/>
            <person name="Martin F.M."/>
        </authorList>
    </citation>
    <scope>NUCLEOTIDE SEQUENCE [LARGE SCALE GENOMIC DNA]</scope>
    <source>
        <strain evidence="2 3">ATCC MYA-4762</strain>
    </source>
</reference>
<feature type="compositionally biased region" description="Low complexity" evidence="1">
    <location>
        <begin position="26"/>
        <end position="52"/>
    </location>
</feature>
<feature type="compositionally biased region" description="Basic and acidic residues" evidence="1">
    <location>
        <begin position="198"/>
        <end position="207"/>
    </location>
</feature>
<gene>
    <name evidence="2" type="ORF">L211DRAFT_866897</name>
</gene>
<dbReference type="InParanoid" id="A0A3N4LWA2"/>
<dbReference type="EMBL" id="ML121536">
    <property type="protein sequence ID" value="RPB25968.1"/>
    <property type="molecule type" value="Genomic_DNA"/>
</dbReference>
<feature type="compositionally biased region" description="Basic and acidic residues" evidence="1">
    <location>
        <begin position="423"/>
        <end position="438"/>
    </location>
</feature>
<dbReference type="InterPro" id="IPR018800">
    <property type="entry name" value="PRCC"/>
</dbReference>
<feature type="region of interest" description="Disordered" evidence="1">
    <location>
        <begin position="1"/>
        <end position="131"/>
    </location>
</feature>
<evidence type="ECO:0008006" key="4">
    <source>
        <dbReference type="Google" id="ProtNLM"/>
    </source>
</evidence>
<dbReference type="STRING" id="1051890.A0A3N4LWA2"/>
<keyword evidence="3" id="KW-1185">Reference proteome</keyword>
<name>A0A3N4LWA2_9PEZI</name>
<feature type="compositionally biased region" description="Gly residues" evidence="1">
    <location>
        <begin position="240"/>
        <end position="250"/>
    </location>
</feature>
<organism evidence="2 3">
    <name type="scientific">Terfezia boudieri ATCC MYA-4762</name>
    <dbReference type="NCBI Taxonomy" id="1051890"/>
    <lineage>
        <taxon>Eukaryota</taxon>
        <taxon>Fungi</taxon>
        <taxon>Dikarya</taxon>
        <taxon>Ascomycota</taxon>
        <taxon>Pezizomycotina</taxon>
        <taxon>Pezizomycetes</taxon>
        <taxon>Pezizales</taxon>
        <taxon>Pezizaceae</taxon>
        <taxon>Terfezia</taxon>
    </lineage>
</organism>
<evidence type="ECO:0000256" key="1">
    <source>
        <dbReference type="SAM" id="MobiDB-lite"/>
    </source>
</evidence>
<proteinExistence type="predicted"/>
<dbReference type="Proteomes" id="UP000267821">
    <property type="component" value="Unassembled WGS sequence"/>
</dbReference>
<feature type="region of interest" description="Disordered" evidence="1">
    <location>
        <begin position="157"/>
        <end position="254"/>
    </location>
</feature>
<accession>A0A3N4LWA2</accession>
<feature type="compositionally biased region" description="Gly residues" evidence="1">
    <location>
        <begin position="93"/>
        <end position="103"/>
    </location>
</feature>
<dbReference type="Pfam" id="PF10253">
    <property type="entry name" value="PRCC"/>
    <property type="match status" value="1"/>
</dbReference>
<dbReference type="PANTHER" id="PTHR13621">
    <property type="entry name" value="PROLINE-RICH PROTEIN PRCC"/>
    <property type="match status" value="1"/>
</dbReference>
<dbReference type="OrthoDB" id="2555634at2759"/>
<evidence type="ECO:0000313" key="3">
    <source>
        <dbReference type="Proteomes" id="UP000267821"/>
    </source>
</evidence>
<dbReference type="GO" id="GO:0005634">
    <property type="term" value="C:nucleus"/>
    <property type="evidence" value="ECO:0007669"/>
    <property type="project" value="TreeGrafter"/>
</dbReference>
<feature type="region of interest" description="Disordered" evidence="1">
    <location>
        <begin position="411"/>
        <end position="438"/>
    </location>
</feature>
<sequence length="438" mass="45304">MALVDYGSDSDSDSDSEKPAPPPPSKRTTSSSLSSSLGALLPKPKPKAGPSSIVASSSLGGARKIIVGLPKTEEGTEGGVGIDDGPPNKRAKIGGGSGLGGGLASMLPAPKKRVQNGTGEGSGAGGESRRVATGVMELGVVRKERVLGGGAAKSEDMGLVVMPGEGSGWGRDDGVDDDVAGPKPPPEEEEDGLWLEGGGREVKEAKRQAPPSPVTQVMRHSVTRRTIQPMSSFRKKKTPGSGGGGAGGSGASTALVAEKPSPKVSLFGAISEHTPPILSSSKPVTGYKPFLVTSAPEPPEITPQPSFEAHYDPSLTYQAYSQPPSNPNSLESIAETIGLDDAAMRQLLGRKGRGRNNIPDISQIATFDVNTEYASNTLLARSEEAQRAASVNPVRSIAPGKHHLTQLLNAAQQQKGSLEEAFAEGKRNRREAGGKYGW</sequence>
<dbReference type="AlphaFoldDB" id="A0A3N4LWA2"/>
<dbReference type="PANTHER" id="PTHR13621:SF2">
    <property type="entry name" value="PROLINE-RICH PROTEIN PRCC"/>
    <property type="match status" value="1"/>
</dbReference>
<protein>
    <recommendedName>
        <fullName evidence="4">Mitotic checkpoint regulator, MAD2B-interacting-domain-containing protein</fullName>
    </recommendedName>
</protein>
<evidence type="ECO:0000313" key="2">
    <source>
        <dbReference type="EMBL" id="RPB25968.1"/>
    </source>
</evidence>